<dbReference type="EMBL" id="JANRHJ010000007">
    <property type="protein sequence ID" value="MCR8873853.1"/>
    <property type="molecule type" value="Genomic_DNA"/>
</dbReference>
<keyword evidence="6 7" id="KW-0472">Membrane</keyword>
<comment type="caution">
    <text evidence="8">The sequence shown here is derived from an EMBL/GenBank/DDBJ whole genome shotgun (WGS) entry which is preliminary data.</text>
</comment>
<comment type="catalytic activity">
    <reaction evidence="7">
        <text>L-cysteinyl-[prolipoprotein] + a 1,2-diacyl-sn-glycero-3-phospho-(1'-sn-glycerol) = an S-1,2-diacyl-sn-glyceryl-L-cysteinyl-[prolipoprotein] + sn-glycerol 1-phosphate + H(+)</text>
        <dbReference type="Rhea" id="RHEA:56712"/>
        <dbReference type="Rhea" id="RHEA-COMP:14679"/>
        <dbReference type="Rhea" id="RHEA-COMP:14680"/>
        <dbReference type="ChEBI" id="CHEBI:15378"/>
        <dbReference type="ChEBI" id="CHEBI:29950"/>
        <dbReference type="ChEBI" id="CHEBI:57685"/>
        <dbReference type="ChEBI" id="CHEBI:64716"/>
        <dbReference type="ChEBI" id="CHEBI:140658"/>
        <dbReference type="EC" id="2.5.1.145"/>
    </reaction>
</comment>
<comment type="function">
    <text evidence="7">Catalyzes the transfer of the diacylglyceryl group from phosphatidylglycerol to the sulfhydryl group of the N-terminal cysteine of a prolipoprotein, the first step in the formation of mature lipoproteins.</text>
</comment>
<evidence type="ECO:0000256" key="3">
    <source>
        <dbReference type="ARBA" id="ARBA00022679"/>
    </source>
</evidence>
<feature type="binding site" evidence="7">
    <location>
        <position position="140"/>
    </location>
    <ligand>
        <name>a 1,2-diacyl-sn-glycero-3-phospho-(1'-sn-glycerol)</name>
        <dbReference type="ChEBI" id="CHEBI:64716"/>
    </ligand>
</feature>
<feature type="transmembrane region" description="Helical" evidence="7">
    <location>
        <begin position="212"/>
        <end position="230"/>
    </location>
</feature>
<evidence type="ECO:0000256" key="5">
    <source>
        <dbReference type="ARBA" id="ARBA00022989"/>
    </source>
</evidence>
<comment type="similarity">
    <text evidence="1 7">Belongs to the Lgt family.</text>
</comment>
<feature type="transmembrane region" description="Helical" evidence="7">
    <location>
        <begin position="23"/>
        <end position="44"/>
    </location>
</feature>
<proteinExistence type="inferred from homology"/>
<evidence type="ECO:0000256" key="6">
    <source>
        <dbReference type="ARBA" id="ARBA00023136"/>
    </source>
</evidence>
<dbReference type="HAMAP" id="MF_01147">
    <property type="entry name" value="Lgt"/>
    <property type="match status" value="1"/>
</dbReference>
<dbReference type="RefSeq" id="WP_022339994.1">
    <property type="nucleotide sequence ID" value="NZ_DEQE01000009.1"/>
</dbReference>
<dbReference type="GO" id="GO:0008961">
    <property type="term" value="F:phosphatidylglycerol-prolipoprotein diacylglyceryl transferase activity"/>
    <property type="evidence" value="ECO:0007669"/>
    <property type="project" value="UniProtKB-UniRule"/>
</dbReference>
<keyword evidence="2 7" id="KW-1003">Cell membrane</keyword>
<feature type="transmembrane region" description="Helical" evidence="7">
    <location>
        <begin position="124"/>
        <end position="142"/>
    </location>
</feature>
<comment type="subcellular location">
    <subcellularLocation>
        <location evidence="7">Cell membrane</location>
        <topology evidence="7">Multi-pass membrane protein</topology>
    </subcellularLocation>
</comment>
<keyword evidence="9" id="KW-1185">Reference proteome</keyword>
<dbReference type="GO" id="GO:0005886">
    <property type="term" value="C:plasma membrane"/>
    <property type="evidence" value="ECO:0007669"/>
    <property type="project" value="UniProtKB-SubCell"/>
</dbReference>
<evidence type="ECO:0000313" key="8">
    <source>
        <dbReference type="EMBL" id="MCR8873853.1"/>
    </source>
</evidence>
<gene>
    <name evidence="7 8" type="primary">lgt</name>
    <name evidence="8" type="ORF">NW209_07485</name>
</gene>
<accession>A0AAW5N566</accession>
<feature type="transmembrane region" description="Helical" evidence="7">
    <location>
        <begin position="56"/>
        <end position="79"/>
    </location>
</feature>
<dbReference type="Proteomes" id="UP001204579">
    <property type="component" value="Unassembled WGS sequence"/>
</dbReference>
<evidence type="ECO:0000256" key="2">
    <source>
        <dbReference type="ARBA" id="ARBA00022475"/>
    </source>
</evidence>
<protein>
    <recommendedName>
        <fullName evidence="7">Phosphatidylglycerol--prolipoprotein diacylglyceryl transferase</fullName>
        <ecNumber evidence="7">2.5.1.145</ecNumber>
    </recommendedName>
</protein>
<dbReference type="InterPro" id="IPR001640">
    <property type="entry name" value="Lgt"/>
</dbReference>
<feature type="transmembrane region" description="Helical" evidence="7">
    <location>
        <begin position="186"/>
        <end position="205"/>
    </location>
</feature>
<keyword evidence="5 7" id="KW-1133">Transmembrane helix</keyword>
<dbReference type="AlphaFoldDB" id="A0AAW5N566"/>
<keyword evidence="4 7" id="KW-0812">Transmembrane</keyword>
<dbReference type="Pfam" id="PF01790">
    <property type="entry name" value="LGT"/>
    <property type="match status" value="1"/>
</dbReference>
<dbReference type="GO" id="GO:0042158">
    <property type="term" value="P:lipoprotein biosynthetic process"/>
    <property type="evidence" value="ECO:0007669"/>
    <property type="project" value="UniProtKB-UniRule"/>
</dbReference>
<evidence type="ECO:0000313" key="9">
    <source>
        <dbReference type="Proteomes" id="UP001204579"/>
    </source>
</evidence>
<evidence type="ECO:0000256" key="7">
    <source>
        <dbReference type="HAMAP-Rule" id="MF_01147"/>
    </source>
</evidence>
<reference evidence="8 9" key="1">
    <citation type="submission" date="2022-08" db="EMBL/GenBank/DDBJ databases">
        <authorList>
            <person name="Zeman M."/>
            <person name="Kubasova T."/>
        </authorList>
    </citation>
    <scope>NUCLEOTIDE SEQUENCE [LARGE SCALE GENOMIC DNA]</scope>
    <source>
        <strain evidence="8 9">ET62</strain>
    </source>
</reference>
<evidence type="ECO:0000256" key="1">
    <source>
        <dbReference type="ARBA" id="ARBA00007150"/>
    </source>
</evidence>
<organism evidence="8 9">
    <name type="scientific">Phocaeicola barnesiae</name>
    <dbReference type="NCBI Taxonomy" id="376804"/>
    <lineage>
        <taxon>Bacteria</taxon>
        <taxon>Pseudomonadati</taxon>
        <taxon>Bacteroidota</taxon>
        <taxon>Bacteroidia</taxon>
        <taxon>Bacteroidales</taxon>
        <taxon>Bacteroidaceae</taxon>
        <taxon>Phocaeicola</taxon>
    </lineage>
</organism>
<name>A0AAW5N566_9BACT</name>
<dbReference type="NCBIfam" id="TIGR00544">
    <property type="entry name" value="lgt"/>
    <property type="match status" value="1"/>
</dbReference>
<evidence type="ECO:0000256" key="4">
    <source>
        <dbReference type="ARBA" id="ARBA00022692"/>
    </source>
</evidence>
<dbReference type="PANTHER" id="PTHR30589">
    <property type="entry name" value="PROLIPOPROTEIN DIACYLGLYCERYL TRANSFERASE"/>
    <property type="match status" value="1"/>
</dbReference>
<dbReference type="PANTHER" id="PTHR30589:SF0">
    <property type="entry name" value="PHOSPHATIDYLGLYCEROL--PROLIPOPROTEIN DIACYLGLYCERYL TRANSFERASE"/>
    <property type="match status" value="1"/>
</dbReference>
<dbReference type="EC" id="2.5.1.145" evidence="7"/>
<sequence length="277" mass="31688">MIGSIVWDVDPVLFHLGPREIRWYGLMWGIGFILAYNMVANLFKKEGHPDKWVDKLFVYCIVSSVIGARLGHCLFYEWSYYGAHPLEILKIWNGGLASHGGVFALILALVIYSYKVTRKSVWWLFDRMIPAVAVVCMCIRFGNLMNSEIFGYPTTLPWGFEFVRSREWQQLYNANGEALPCHPTQIYEMLYCLVAGVTSWVMYRFYGLQKHVGLITGVSLIIFFGARFGLEFMKNPQVAQEVGMTLNIGQWLSLPLILLGIYLIFTSGKRKEALGNK</sequence>
<keyword evidence="3 7" id="KW-0808">Transferase</keyword>
<feature type="transmembrane region" description="Helical" evidence="7">
    <location>
        <begin position="91"/>
        <end position="112"/>
    </location>
</feature>
<feature type="transmembrane region" description="Helical" evidence="7">
    <location>
        <begin position="250"/>
        <end position="268"/>
    </location>
</feature>
<comment type="pathway">
    <text evidence="7">Protein modification; lipoprotein biosynthesis (diacylglyceryl transfer).</text>
</comment>